<feature type="signal peptide" evidence="9">
    <location>
        <begin position="1"/>
        <end position="19"/>
    </location>
</feature>
<evidence type="ECO:0000259" key="10">
    <source>
        <dbReference type="Pfam" id="PF13229"/>
    </source>
</evidence>
<dbReference type="EMBL" id="HBKR01009405">
    <property type="protein sequence ID" value="CAE2293560.1"/>
    <property type="molecule type" value="Transcribed_RNA"/>
</dbReference>
<dbReference type="PANTHER" id="PTHR11319">
    <property type="entry name" value="G PROTEIN-COUPLED RECEPTOR-RELATED"/>
    <property type="match status" value="1"/>
</dbReference>
<dbReference type="InterPro" id="IPR012334">
    <property type="entry name" value="Pectin_lyas_fold"/>
</dbReference>
<keyword evidence="5 9" id="KW-0732">Signal</keyword>
<reference evidence="12" key="1">
    <citation type="submission" date="2021-01" db="EMBL/GenBank/DDBJ databases">
        <authorList>
            <person name="Corre E."/>
            <person name="Pelletier E."/>
            <person name="Niang G."/>
            <person name="Scheremetjew M."/>
            <person name="Finn R."/>
            <person name="Kale V."/>
            <person name="Holt S."/>
            <person name="Cochrane G."/>
            <person name="Meng A."/>
            <person name="Brown T."/>
            <person name="Cohen L."/>
        </authorList>
    </citation>
    <scope>NUCLEOTIDE SEQUENCE</scope>
    <source>
        <strain evidence="12">SoJaBio B1-5/56/2</strain>
    </source>
</reference>
<keyword evidence="4" id="KW-0964">Secreted</keyword>
<evidence type="ECO:0000256" key="4">
    <source>
        <dbReference type="ARBA" id="ARBA00022525"/>
    </source>
</evidence>
<dbReference type="Pfam" id="PF13229">
    <property type="entry name" value="Beta_helix"/>
    <property type="match status" value="1"/>
</dbReference>
<evidence type="ECO:0000256" key="8">
    <source>
        <dbReference type="SAM" id="MobiDB-lite"/>
    </source>
</evidence>
<dbReference type="AlphaFoldDB" id="A0A6U2XDV9"/>
<keyword evidence="7" id="KW-0998">Cell outer membrane</keyword>
<evidence type="ECO:0000256" key="6">
    <source>
        <dbReference type="ARBA" id="ARBA00023136"/>
    </source>
</evidence>
<dbReference type="InterPro" id="IPR011050">
    <property type="entry name" value="Pectin_lyase_fold/virulence"/>
</dbReference>
<dbReference type="Gene3D" id="2.160.20.10">
    <property type="entry name" value="Single-stranded right-handed beta-helix, Pectin lyase-like"/>
    <property type="match status" value="1"/>
</dbReference>
<comment type="subcellular location">
    <subcellularLocation>
        <location evidence="1">Cell envelope</location>
    </subcellularLocation>
    <subcellularLocation>
        <location evidence="2">Cell outer membrane</location>
    </subcellularLocation>
    <subcellularLocation>
        <location evidence="3">Secreted</location>
    </subcellularLocation>
</comment>
<sequence length="465" mass="49124">MMRLLSALVASLLVVAVLGEGYYVSPFGSDFNSGTSPSKPFKTIRKAASVVDNGDHIHLEDGTYGGFNNWAEFDKPVTIEANNEGLAIILGGGSSSTIGCMNLSLGGGEPDDDSDGSGSAGNEGDGDFSLQGIQFTQCPTAVTIRVTEPDTTYTVGIDSCSFAQTNVAIDINPEMHTLHELTITDTKFFKTKDSDISIKAEPSSFYVKDLTLENTEAGTIFLQTFSGDLTIDSSNLAFGSFVGTSHGNGKISLKDSYFTNYSLEIYDTAAQSSDDDNIYIHKSEVLNSELLLSGPFHFEESNFISSHVTFENGYGNIESTDFKESLGAPAITLQQGSNVEVDSCVISFNENKDGNGAGIAVFDGSNLHVKNSQLDQNVAGTGGAIYLQGSFAQIESSDFSSNGASAQGGAIYCESSSIELDTNDFENNLSPVGAAVDCVQCSIEPGSKDNTKNNNIVDDGGCAPY</sequence>
<proteinExistence type="predicted"/>
<dbReference type="InterPro" id="IPR003368">
    <property type="entry name" value="POMP_repeat"/>
</dbReference>
<dbReference type="GO" id="GO:0005576">
    <property type="term" value="C:extracellular region"/>
    <property type="evidence" value="ECO:0007669"/>
    <property type="project" value="UniProtKB-SubCell"/>
</dbReference>
<dbReference type="Pfam" id="PF02415">
    <property type="entry name" value="Chlam_PMP"/>
    <property type="match status" value="1"/>
</dbReference>
<accession>A0A6U2XDV9</accession>
<dbReference type="PANTHER" id="PTHR11319:SF35">
    <property type="entry name" value="OUTER MEMBRANE PROTEIN PMPC-RELATED"/>
    <property type="match status" value="1"/>
</dbReference>
<evidence type="ECO:0000313" key="11">
    <source>
        <dbReference type="EMBL" id="CAE2293559.1"/>
    </source>
</evidence>
<dbReference type="NCBIfam" id="TIGR01376">
    <property type="entry name" value="POMP_repeat"/>
    <property type="match status" value="1"/>
</dbReference>
<organism evidence="12">
    <name type="scientific">Paramoeba aestuarina</name>
    <dbReference type="NCBI Taxonomy" id="180227"/>
    <lineage>
        <taxon>Eukaryota</taxon>
        <taxon>Amoebozoa</taxon>
        <taxon>Discosea</taxon>
        <taxon>Flabellinia</taxon>
        <taxon>Dactylopodida</taxon>
        <taxon>Paramoebidae</taxon>
        <taxon>Paramoeba</taxon>
    </lineage>
</organism>
<keyword evidence="6" id="KW-0472">Membrane</keyword>
<dbReference type="SUPFAM" id="SSF51126">
    <property type="entry name" value="Pectin lyase-like"/>
    <property type="match status" value="2"/>
</dbReference>
<feature type="region of interest" description="Disordered" evidence="8">
    <location>
        <begin position="103"/>
        <end position="126"/>
    </location>
</feature>
<evidence type="ECO:0000256" key="5">
    <source>
        <dbReference type="ARBA" id="ARBA00022729"/>
    </source>
</evidence>
<evidence type="ECO:0000256" key="9">
    <source>
        <dbReference type="SAM" id="SignalP"/>
    </source>
</evidence>
<feature type="domain" description="Right handed beta helix" evidence="10">
    <location>
        <begin position="206"/>
        <end position="385"/>
    </location>
</feature>
<dbReference type="EMBL" id="HBKR01009404">
    <property type="protein sequence ID" value="CAE2293559.1"/>
    <property type="molecule type" value="Transcribed_RNA"/>
</dbReference>
<evidence type="ECO:0000313" key="12">
    <source>
        <dbReference type="EMBL" id="CAE2293560.1"/>
    </source>
</evidence>
<dbReference type="InterPro" id="IPR039448">
    <property type="entry name" value="Beta_helix"/>
</dbReference>
<name>A0A6U2XDV9_9EUKA</name>
<feature type="chain" id="PRO_5036191968" description="Right handed beta helix domain-containing protein" evidence="9">
    <location>
        <begin position="20"/>
        <end position="465"/>
    </location>
</feature>
<evidence type="ECO:0000256" key="3">
    <source>
        <dbReference type="ARBA" id="ARBA00004613"/>
    </source>
</evidence>
<evidence type="ECO:0000256" key="7">
    <source>
        <dbReference type="ARBA" id="ARBA00023237"/>
    </source>
</evidence>
<gene>
    <name evidence="11" type="ORF">NAES01612_LOCUS6245</name>
    <name evidence="12" type="ORF">NAES01612_LOCUS6246</name>
</gene>
<protein>
    <recommendedName>
        <fullName evidence="10">Right handed beta helix domain-containing protein</fullName>
    </recommendedName>
</protein>
<evidence type="ECO:0000256" key="1">
    <source>
        <dbReference type="ARBA" id="ARBA00004196"/>
    </source>
</evidence>
<evidence type="ECO:0000256" key="2">
    <source>
        <dbReference type="ARBA" id="ARBA00004442"/>
    </source>
</evidence>